<feature type="transmembrane region" description="Helical" evidence="1">
    <location>
        <begin position="140"/>
        <end position="165"/>
    </location>
</feature>
<organism evidence="2 3">
    <name type="scientific">Rhizophagus irregularis</name>
    <dbReference type="NCBI Taxonomy" id="588596"/>
    <lineage>
        <taxon>Eukaryota</taxon>
        <taxon>Fungi</taxon>
        <taxon>Fungi incertae sedis</taxon>
        <taxon>Mucoromycota</taxon>
        <taxon>Glomeromycotina</taxon>
        <taxon>Glomeromycetes</taxon>
        <taxon>Glomerales</taxon>
        <taxon>Glomeraceae</taxon>
        <taxon>Rhizophagus</taxon>
    </lineage>
</organism>
<feature type="transmembrane region" description="Helical" evidence="1">
    <location>
        <begin position="58"/>
        <end position="79"/>
    </location>
</feature>
<name>A0A2N1N322_9GLOM</name>
<gene>
    <name evidence="2" type="ORF">RhiirC2_867366</name>
</gene>
<reference evidence="2 3" key="2">
    <citation type="submission" date="2017-10" db="EMBL/GenBank/DDBJ databases">
        <title>Extensive intraspecific genome diversity in a model arbuscular mycorrhizal fungus.</title>
        <authorList>
            <person name="Chen E.C.H."/>
            <person name="Morin E."/>
            <person name="Baudet D."/>
            <person name="Noel J."/>
            <person name="Ndikumana S."/>
            <person name="Charron P."/>
            <person name="St-Onge C."/>
            <person name="Giorgi J."/>
            <person name="Grigoriev I.V."/>
            <person name="Roux C."/>
            <person name="Martin F.M."/>
            <person name="Corradi N."/>
        </authorList>
    </citation>
    <scope>NUCLEOTIDE SEQUENCE [LARGE SCALE GENOMIC DNA]</scope>
    <source>
        <strain evidence="2 3">C2</strain>
    </source>
</reference>
<dbReference type="Proteomes" id="UP000233469">
    <property type="component" value="Unassembled WGS sequence"/>
</dbReference>
<proteinExistence type="predicted"/>
<sequence length="207" mass="23674">MIIFYPIKMNNFILFNILNVVKTSEFTISTTCLILETLLIDASSSQKYKEISSLESHIFSGFFGTILLVGVFISGLYCFASNGLKKSDIGINSAVGILWIFYTLLKLHYYIAIHLSDYYKYNTSIIPSTAWMIRVGYNTYILTILLGSINIILYFISTIILWRLLKNENGFVMNDNDLVINDDKTIKENNDKDLEKLSITRVKSIVE</sequence>
<keyword evidence="1" id="KW-0472">Membrane</keyword>
<keyword evidence="1" id="KW-1133">Transmembrane helix</keyword>
<dbReference type="EMBL" id="LLXL01000861">
    <property type="protein sequence ID" value="PKK68268.1"/>
    <property type="molecule type" value="Genomic_DNA"/>
</dbReference>
<dbReference type="AlphaFoldDB" id="A0A2N1N322"/>
<evidence type="ECO:0000256" key="1">
    <source>
        <dbReference type="SAM" id="Phobius"/>
    </source>
</evidence>
<evidence type="ECO:0000313" key="3">
    <source>
        <dbReference type="Proteomes" id="UP000233469"/>
    </source>
</evidence>
<protein>
    <submittedName>
        <fullName evidence="2">Uncharacterized protein</fullName>
    </submittedName>
</protein>
<dbReference type="VEuPathDB" id="FungiDB:RhiirA1_437393"/>
<comment type="caution">
    <text evidence="2">The sequence shown here is derived from an EMBL/GenBank/DDBJ whole genome shotgun (WGS) entry which is preliminary data.</text>
</comment>
<reference evidence="2 3" key="1">
    <citation type="submission" date="2016-04" db="EMBL/GenBank/DDBJ databases">
        <title>Genome analyses suggest a sexual origin of heterokaryosis in a supposedly ancient asexual fungus.</title>
        <authorList>
            <person name="Ropars J."/>
            <person name="Sedzielewska K."/>
            <person name="Noel J."/>
            <person name="Charron P."/>
            <person name="Farinelli L."/>
            <person name="Marton T."/>
            <person name="Kruger M."/>
            <person name="Pelin A."/>
            <person name="Brachmann A."/>
            <person name="Corradi N."/>
        </authorList>
    </citation>
    <scope>NUCLEOTIDE SEQUENCE [LARGE SCALE GENOMIC DNA]</scope>
    <source>
        <strain evidence="2 3">C2</strain>
    </source>
</reference>
<feature type="transmembrane region" description="Helical" evidence="1">
    <location>
        <begin position="12"/>
        <end position="38"/>
    </location>
</feature>
<feature type="transmembrane region" description="Helical" evidence="1">
    <location>
        <begin position="91"/>
        <end position="111"/>
    </location>
</feature>
<keyword evidence="1" id="KW-0812">Transmembrane</keyword>
<accession>A0A2N1N322</accession>
<evidence type="ECO:0000313" key="2">
    <source>
        <dbReference type="EMBL" id="PKK68268.1"/>
    </source>
</evidence>
<dbReference type="VEuPathDB" id="FungiDB:FUN_019173"/>
<dbReference type="VEuPathDB" id="FungiDB:RhiirFUN_020625"/>